<dbReference type="EMBL" id="JAOYFB010000037">
    <property type="protein sequence ID" value="KAK4023224.1"/>
    <property type="molecule type" value="Genomic_DNA"/>
</dbReference>
<proteinExistence type="predicted"/>
<evidence type="ECO:0000256" key="1">
    <source>
        <dbReference type="SAM" id="MobiDB-lite"/>
    </source>
</evidence>
<keyword evidence="3" id="KW-1185">Reference proteome</keyword>
<dbReference type="Proteomes" id="UP001234178">
    <property type="component" value="Unassembled WGS sequence"/>
</dbReference>
<name>A0ABR0ADM1_9CRUS</name>
<protein>
    <submittedName>
        <fullName evidence="2">Uncharacterized protein</fullName>
    </submittedName>
</protein>
<feature type="region of interest" description="Disordered" evidence="1">
    <location>
        <begin position="1"/>
        <end position="23"/>
    </location>
</feature>
<gene>
    <name evidence="2" type="ORF">OUZ56_008647</name>
</gene>
<accession>A0ABR0ADM1</accession>
<sequence>MYDMTTTSQKKADALLARRHPQPAETCRRGVQLRPLMRHVHNIWRLDGNRRNICNMALSISEDQFFFSSSLNVGVCWHASR</sequence>
<evidence type="ECO:0000313" key="3">
    <source>
        <dbReference type="Proteomes" id="UP001234178"/>
    </source>
</evidence>
<evidence type="ECO:0000313" key="2">
    <source>
        <dbReference type="EMBL" id="KAK4023224.1"/>
    </source>
</evidence>
<comment type="caution">
    <text evidence="2">The sequence shown here is derived from an EMBL/GenBank/DDBJ whole genome shotgun (WGS) entry which is preliminary data.</text>
</comment>
<organism evidence="2 3">
    <name type="scientific">Daphnia magna</name>
    <dbReference type="NCBI Taxonomy" id="35525"/>
    <lineage>
        <taxon>Eukaryota</taxon>
        <taxon>Metazoa</taxon>
        <taxon>Ecdysozoa</taxon>
        <taxon>Arthropoda</taxon>
        <taxon>Crustacea</taxon>
        <taxon>Branchiopoda</taxon>
        <taxon>Diplostraca</taxon>
        <taxon>Cladocera</taxon>
        <taxon>Anomopoda</taxon>
        <taxon>Daphniidae</taxon>
        <taxon>Daphnia</taxon>
    </lineage>
</organism>
<reference evidence="2 3" key="1">
    <citation type="journal article" date="2023" name="Nucleic Acids Res.">
        <title>The hologenome of Daphnia magna reveals possible DNA methylation and microbiome-mediated evolution of the host genome.</title>
        <authorList>
            <person name="Chaturvedi A."/>
            <person name="Li X."/>
            <person name="Dhandapani V."/>
            <person name="Marshall H."/>
            <person name="Kissane S."/>
            <person name="Cuenca-Cambronero M."/>
            <person name="Asole G."/>
            <person name="Calvet F."/>
            <person name="Ruiz-Romero M."/>
            <person name="Marangio P."/>
            <person name="Guigo R."/>
            <person name="Rago D."/>
            <person name="Mirbahai L."/>
            <person name="Eastwood N."/>
            <person name="Colbourne J.K."/>
            <person name="Zhou J."/>
            <person name="Mallon E."/>
            <person name="Orsini L."/>
        </authorList>
    </citation>
    <scope>NUCLEOTIDE SEQUENCE [LARGE SCALE GENOMIC DNA]</scope>
    <source>
        <strain evidence="2">LRV0_1</strain>
    </source>
</reference>